<dbReference type="InterPro" id="IPR025857">
    <property type="entry name" value="MacB_PCD"/>
</dbReference>
<dbReference type="GO" id="GO:0022857">
    <property type="term" value="F:transmembrane transporter activity"/>
    <property type="evidence" value="ECO:0007669"/>
    <property type="project" value="TreeGrafter"/>
</dbReference>
<comment type="subcellular location">
    <subcellularLocation>
        <location evidence="1">Cell membrane</location>
        <topology evidence="1">Multi-pass membrane protein</topology>
    </subcellularLocation>
</comment>
<feature type="domain" description="MacB-like periplasmic core" evidence="8">
    <location>
        <begin position="510"/>
        <end position="635"/>
    </location>
</feature>
<feature type="domain" description="ABC3 transporter permease C-terminal" evidence="7">
    <location>
        <begin position="682"/>
        <end position="795"/>
    </location>
</feature>
<keyword evidence="2" id="KW-1003">Cell membrane</keyword>
<evidence type="ECO:0000256" key="4">
    <source>
        <dbReference type="ARBA" id="ARBA00022989"/>
    </source>
</evidence>
<keyword evidence="5 6" id="KW-0472">Membrane</keyword>
<evidence type="ECO:0000313" key="10">
    <source>
        <dbReference type="Proteomes" id="UP000266441"/>
    </source>
</evidence>
<keyword evidence="4 6" id="KW-1133">Transmembrane helix</keyword>
<keyword evidence="10" id="KW-1185">Reference proteome</keyword>
<evidence type="ECO:0000256" key="3">
    <source>
        <dbReference type="ARBA" id="ARBA00022692"/>
    </source>
</evidence>
<feature type="transmembrane region" description="Helical" evidence="6">
    <location>
        <begin position="679"/>
        <end position="703"/>
    </location>
</feature>
<feature type="transmembrane region" description="Helical" evidence="6">
    <location>
        <begin position="342"/>
        <end position="369"/>
    </location>
</feature>
<dbReference type="AlphaFoldDB" id="A0A399D594"/>
<sequence length="802" mass="92135">MCQLIKIVFRNIIKNFKQSVLNIVSLTLGIAAILYIFTYIFHQSGFDRFHTKSERIYRCVADVKFGNTVEKLTNSQIPLAETALNDLPEVEAATRLFYDEKVNLEIENKCFYENIFWYAEGNFFQIFDFNLLSGDKNTVLTEPNTIILTENYSKQLFGIENPIGKIIKVKELQNSFRVTGILENIPANSHLQFKFLASFKSIPNERLKRMSDWGNFASLYTYLLLNENTNISSFKKKYNDFPNDYVNGMLKNLNLSLAQFARDGNYFDHRLQPLNEIYLDPVFSDQIHKYGNKQHLVILAIIALFILIIACLNFINLSTAFSSLRAKEIGIKKVIGSSKNKLIVQILSETFLQCSIALISALVILFFGLSVLNQFTDIDIEYQYFYNTYSILTILLIPVVITAMAGIYPAIIISKFNPVVSLKGNLLNRGAKLYMRNGLVAFQFIVFIVLVCSTILVKKQLLFLRSQNPGFNKENVLIVKNSRQLKDKRLIFKDELLKSPDVLSASYTSALPSMFDDASNMFQVPNSNEKVILNRIFVDEDFEKTLKIEIAEGSFFTEERGNENNNALVNRKAAEMLGWRDIQDKVIYDFNYRKQYNIIGIVEDFNIKSFKEEILPFIIRKEAQHDYLAVRIQPQSAVSVVKLIEEKWKQFNMKSVLDYEFLDRSFDNQYKAEVRLGKMVGLFSFISILIACFGLFGLVSFIANRKVKEIGIRKVNGAKVSEILTMLNKDFIKWVVIAFVIAAPIAYYAMNKWLENFAYKTTLSWWIFALAGVLALGIALLTVSFQSWKAATRNPVEALRYE</sequence>
<protein>
    <submittedName>
        <fullName evidence="9">ABC transporter permease</fullName>
    </submittedName>
</protein>
<feature type="transmembrane region" description="Helical" evidence="6">
    <location>
        <begin position="20"/>
        <end position="41"/>
    </location>
</feature>
<proteinExistence type="predicted"/>
<evidence type="ECO:0000256" key="6">
    <source>
        <dbReference type="SAM" id="Phobius"/>
    </source>
</evidence>
<feature type="domain" description="ABC3 transporter permease C-terminal" evidence="7">
    <location>
        <begin position="301"/>
        <end position="418"/>
    </location>
</feature>
<dbReference type="OrthoDB" id="9770036at2"/>
<gene>
    <name evidence="9" type="ORF">D1164_05540</name>
</gene>
<feature type="transmembrane region" description="Helical" evidence="6">
    <location>
        <begin position="296"/>
        <end position="321"/>
    </location>
</feature>
<dbReference type="GO" id="GO:0005886">
    <property type="term" value="C:plasma membrane"/>
    <property type="evidence" value="ECO:0007669"/>
    <property type="project" value="UniProtKB-SubCell"/>
</dbReference>
<feature type="domain" description="MacB-like periplasmic core" evidence="8">
    <location>
        <begin position="19"/>
        <end position="235"/>
    </location>
</feature>
<organism evidence="9 10">
    <name type="scientific">Mariniphaga sediminis</name>
    <dbReference type="NCBI Taxonomy" id="1628158"/>
    <lineage>
        <taxon>Bacteria</taxon>
        <taxon>Pseudomonadati</taxon>
        <taxon>Bacteroidota</taxon>
        <taxon>Bacteroidia</taxon>
        <taxon>Marinilabiliales</taxon>
        <taxon>Prolixibacteraceae</taxon>
        <taxon>Mariniphaga</taxon>
    </lineage>
</organism>
<comment type="caution">
    <text evidence="9">The sequence shown here is derived from an EMBL/GenBank/DDBJ whole genome shotgun (WGS) entry which is preliminary data.</text>
</comment>
<feature type="transmembrane region" description="Helical" evidence="6">
    <location>
        <begin position="389"/>
        <end position="413"/>
    </location>
</feature>
<dbReference type="Pfam" id="PF12704">
    <property type="entry name" value="MacB_PCD"/>
    <property type="match status" value="2"/>
</dbReference>
<dbReference type="PANTHER" id="PTHR30572:SF18">
    <property type="entry name" value="ABC-TYPE MACROLIDE FAMILY EXPORT SYSTEM PERMEASE COMPONENT 2"/>
    <property type="match status" value="1"/>
</dbReference>
<evidence type="ECO:0000259" key="7">
    <source>
        <dbReference type="Pfam" id="PF02687"/>
    </source>
</evidence>
<evidence type="ECO:0000256" key="1">
    <source>
        <dbReference type="ARBA" id="ARBA00004651"/>
    </source>
</evidence>
<evidence type="ECO:0000256" key="5">
    <source>
        <dbReference type="ARBA" id="ARBA00023136"/>
    </source>
</evidence>
<accession>A0A399D594</accession>
<dbReference type="InterPro" id="IPR003838">
    <property type="entry name" value="ABC3_permease_C"/>
</dbReference>
<name>A0A399D594_9BACT</name>
<dbReference type="InterPro" id="IPR050250">
    <property type="entry name" value="Macrolide_Exporter_MacB"/>
</dbReference>
<feature type="transmembrane region" description="Helical" evidence="6">
    <location>
        <begin position="731"/>
        <end position="750"/>
    </location>
</feature>
<feature type="transmembrane region" description="Helical" evidence="6">
    <location>
        <begin position="434"/>
        <end position="457"/>
    </location>
</feature>
<keyword evidence="3 6" id="KW-0812">Transmembrane</keyword>
<feature type="transmembrane region" description="Helical" evidence="6">
    <location>
        <begin position="762"/>
        <end position="783"/>
    </location>
</feature>
<evidence type="ECO:0000313" key="9">
    <source>
        <dbReference type="EMBL" id="RIH66368.1"/>
    </source>
</evidence>
<dbReference type="Pfam" id="PF02687">
    <property type="entry name" value="FtsX"/>
    <property type="match status" value="2"/>
</dbReference>
<dbReference type="EMBL" id="QWET01000003">
    <property type="protein sequence ID" value="RIH66368.1"/>
    <property type="molecule type" value="Genomic_DNA"/>
</dbReference>
<evidence type="ECO:0000256" key="2">
    <source>
        <dbReference type="ARBA" id="ARBA00022475"/>
    </source>
</evidence>
<dbReference type="PANTHER" id="PTHR30572">
    <property type="entry name" value="MEMBRANE COMPONENT OF TRANSPORTER-RELATED"/>
    <property type="match status" value="1"/>
</dbReference>
<dbReference type="Proteomes" id="UP000266441">
    <property type="component" value="Unassembled WGS sequence"/>
</dbReference>
<evidence type="ECO:0000259" key="8">
    <source>
        <dbReference type="Pfam" id="PF12704"/>
    </source>
</evidence>
<reference evidence="9 10" key="1">
    <citation type="journal article" date="2015" name="Int. J. Syst. Evol. Microbiol.">
        <title>Mariniphaga sediminis sp. nov., isolated from coastal sediment.</title>
        <authorList>
            <person name="Wang F.Q."/>
            <person name="Shen Q.Y."/>
            <person name="Chen G.J."/>
            <person name="Du Z.J."/>
        </authorList>
    </citation>
    <scope>NUCLEOTIDE SEQUENCE [LARGE SCALE GENOMIC DNA]</scope>
    <source>
        <strain evidence="9 10">SY21</strain>
    </source>
</reference>